<dbReference type="EMBL" id="BOPB01000014">
    <property type="protein sequence ID" value="GIJ22536.1"/>
    <property type="molecule type" value="Genomic_DNA"/>
</dbReference>
<evidence type="ECO:0008006" key="3">
    <source>
        <dbReference type="Google" id="ProtNLM"/>
    </source>
</evidence>
<reference evidence="1 2" key="1">
    <citation type="submission" date="2021-01" db="EMBL/GenBank/DDBJ databases">
        <title>Whole genome shotgun sequence of Verrucosispora lutea NBRC 106530.</title>
        <authorList>
            <person name="Komaki H."/>
            <person name="Tamura T."/>
        </authorList>
    </citation>
    <scope>NUCLEOTIDE SEQUENCE [LARGE SCALE GENOMIC DNA]</scope>
    <source>
        <strain evidence="1 2">NBRC 106530</strain>
    </source>
</reference>
<proteinExistence type="predicted"/>
<dbReference type="RefSeq" id="WP_203999738.1">
    <property type="nucleotide sequence ID" value="NZ_BOPB01000014.1"/>
</dbReference>
<accession>A0ABQ4IXN0</accession>
<organism evidence="1 2">
    <name type="scientific">Micromonospora lutea</name>
    <dbReference type="NCBI Taxonomy" id="419825"/>
    <lineage>
        <taxon>Bacteria</taxon>
        <taxon>Bacillati</taxon>
        <taxon>Actinomycetota</taxon>
        <taxon>Actinomycetes</taxon>
        <taxon>Micromonosporales</taxon>
        <taxon>Micromonosporaceae</taxon>
        <taxon>Micromonospora</taxon>
    </lineage>
</organism>
<dbReference type="SUPFAM" id="SSF53756">
    <property type="entry name" value="UDP-Glycosyltransferase/glycogen phosphorylase"/>
    <property type="match status" value="1"/>
</dbReference>
<dbReference type="Gene3D" id="3.40.50.2000">
    <property type="entry name" value="Glycogen Phosphorylase B"/>
    <property type="match status" value="1"/>
</dbReference>
<evidence type="ECO:0000313" key="1">
    <source>
        <dbReference type="EMBL" id="GIJ22536.1"/>
    </source>
</evidence>
<dbReference type="Pfam" id="PF13692">
    <property type="entry name" value="Glyco_trans_1_4"/>
    <property type="match status" value="1"/>
</dbReference>
<keyword evidence="2" id="KW-1185">Reference proteome</keyword>
<evidence type="ECO:0000313" key="2">
    <source>
        <dbReference type="Proteomes" id="UP000643165"/>
    </source>
</evidence>
<protein>
    <recommendedName>
        <fullName evidence="3">Glycosyltransferase involved in cell wall biosynthesis</fullName>
    </recommendedName>
</protein>
<comment type="caution">
    <text evidence="1">The sequence shown here is derived from an EMBL/GenBank/DDBJ whole genome shotgun (WGS) entry which is preliminary data.</text>
</comment>
<name>A0ABQ4IXN0_9ACTN</name>
<sequence length="387" mass="41609">MTAAPHLPGTIRAVTLARVGRNGAADDAGLSRIDGIEVEQLPVGSIDQRRRLTASIRNLVTVYIPVLWHLRRRVLATRARTVFVGHIALFWIGLAHRRRWGSQVILNGRERPGGIRTRGSLATWFSRVEPALLRLVARRAPVTVIAVCESHAAQFRRLGLDDVLVIRNVPLAAFAPEFVPPPPGPDLIVACVGTLYPGRGVEALIDATVTARAAGAPVRLEVTGPASQQYRAALLDRVRAADAEAYISLPGPCPSTEVAARIQRAHVATALYEAVDPANDSLSNKLFEGVVAGRPVIAGDLAENRALIGRFAVGWSVPVEPAALSRLLRELAADLPGVRAMAEHCYLTGRSEFVWEAETSVLQKRLLDAAGEQSSSPVTSIPSRGQQ</sequence>
<gene>
    <name evidence="1" type="ORF">Vlu01_31600</name>
</gene>
<dbReference type="Proteomes" id="UP000643165">
    <property type="component" value="Unassembled WGS sequence"/>
</dbReference>